<gene>
    <name evidence="3" type="ORF">DFH07DRAFT_1031868</name>
</gene>
<feature type="signal peptide" evidence="2">
    <location>
        <begin position="1"/>
        <end position="16"/>
    </location>
</feature>
<evidence type="ECO:0000256" key="1">
    <source>
        <dbReference type="SAM" id="MobiDB-lite"/>
    </source>
</evidence>
<dbReference type="Proteomes" id="UP001215280">
    <property type="component" value="Unassembled WGS sequence"/>
</dbReference>
<organism evidence="3 4">
    <name type="scientific">Mycena maculata</name>
    <dbReference type="NCBI Taxonomy" id="230809"/>
    <lineage>
        <taxon>Eukaryota</taxon>
        <taxon>Fungi</taxon>
        <taxon>Dikarya</taxon>
        <taxon>Basidiomycota</taxon>
        <taxon>Agaricomycotina</taxon>
        <taxon>Agaricomycetes</taxon>
        <taxon>Agaricomycetidae</taxon>
        <taxon>Agaricales</taxon>
        <taxon>Marasmiineae</taxon>
        <taxon>Mycenaceae</taxon>
        <taxon>Mycena</taxon>
    </lineage>
</organism>
<sequence>MVGGSMWFCLLWRILAQPRPFPPSNIRALKCLSLHPSYPILHMSAPATKPESTATTPAGPMGEADPFTSIAAALDQVREALSSARAAPKAPTILVADAEAQMDVLRAEIASLKESTLRDLVQIDSLRKDAEDDAQAKMRAMASMVELHEGQRRMWEVRAEALQEKTAKEGEALATERAAVAQERELLAEQRGAVEAETRSLLEQRTTITQQLHSIIQSVQPNSPINMALSGRGPTTRPITPIESTIPSIRRTSLSSPFGTLDESNPRKRARSEGDPSTPTATLNISQQPTTPIQSPPAHCTPTPAQSPTRSPPPLPARGPPCRWGRPAVRAGATRDPRRPL</sequence>
<evidence type="ECO:0000313" key="3">
    <source>
        <dbReference type="EMBL" id="KAJ7752208.1"/>
    </source>
</evidence>
<feature type="compositionally biased region" description="Polar residues" evidence="1">
    <location>
        <begin position="275"/>
        <end position="284"/>
    </location>
</feature>
<dbReference type="AlphaFoldDB" id="A0AAD7IX01"/>
<keyword evidence="4" id="KW-1185">Reference proteome</keyword>
<feature type="compositionally biased region" description="Low complexity" evidence="1">
    <location>
        <begin position="234"/>
        <end position="250"/>
    </location>
</feature>
<evidence type="ECO:0008006" key="5">
    <source>
        <dbReference type="Google" id="ProtNLM"/>
    </source>
</evidence>
<keyword evidence="2" id="KW-0732">Signal</keyword>
<feature type="compositionally biased region" description="Low complexity" evidence="1">
    <location>
        <begin position="285"/>
        <end position="309"/>
    </location>
</feature>
<accession>A0AAD7IX01</accession>
<name>A0AAD7IX01_9AGAR</name>
<feature type="region of interest" description="Disordered" evidence="1">
    <location>
        <begin position="229"/>
        <end position="341"/>
    </location>
</feature>
<feature type="chain" id="PRO_5042099229" description="GDP/GTP exchange factor Sec2 N-terminal domain-containing protein" evidence="2">
    <location>
        <begin position="17"/>
        <end position="341"/>
    </location>
</feature>
<evidence type="ECO:0000313" key="4">
    <source>
        <dbReference type="Proteomes" id="UP001215280"/>
    </source>
</evidence>
<reference evidence="3" key="1">
    <citation type="submission" date="2023-03" db="EMBL/GenBank/DDBJ databases">
        <title>Massive genome expansion in bonnet fungi (Mycena s.s.) driven by repeated elements and novel gene families across ecological guilds.</title>
        <authorList>
            <consortium name="Lawrence Berkeley National Laboratory"/>
            <person name="Harder C.B."/>
            <person name="Miyauchi S."/>
            <person name="Viragh M."/>
            <person name="Kuo A."/>
            <person name="Thoen E."/>
            <person name="Andreopoulos B."/>
            <person name="Lu D."/>
            <person name="Skrede I."/>
            <person name="Drula E."/>
            <person name="Henrissat B."/>
            <person name="Morin E."/>
            <person name="Kohler A."/>
            <person name="Barry K."/>
            <person name="LaButti K."/>
            <person name="Morin E."/>
            <person name="Salamov A."/>
            <person name="Lipzen A."/>
            <person name="Mereny Z."/>
            <person name="Hegedus B."/>
            <person name="Baldrian P."/>
            <person name="Stursova M."/>
            <person name="Weitz H."/>
            <person name="Taylor A."/>
            <person name="Grigoriev I.V."/>
            <person name="Nagy L.G."/>
            <person name="Martin F."/>
            <person name="Kauserud H."/>
        </authorList>
    </citation>
    <scope>NUCLEOTIDE SEQUENCE</scope>
    <source>
        <strain evidence="3">CBHHK188m</strain>
    </source>
</reference>
<comment type="caution">
    <text evidence="3">The sequence shown here is derived from an EMBL/GenBank/DDBJ whole genome shotgun (WGS) entry which is preliminary data.</text>
</comment>
<evidence type="ECO:0000256" key="2">
    <source>
        <dbReference type="SAM" id="SignalP"/>
    </source>
</evidence>
<dbReference type="EMBL" id="JARJLG010000075">
    <property type="protein sequence ID" value="KAJ7752208.1"/>
    <property type="molecule type" value="Genomic_DNA"/>
</dbReference>
<feature type="compositionally biased region" description="Pro residues" evidence="1">
    <location>
        <begin position="310"/>
        <end position="319"/>
    </location>
</feature>
<protein>
    <recommendedName>
        <fullName evidence="5">GDP/GTP exchange factor Sec2 N-terminal domain-containing protein</fullName>
    </recommendedName>
</protein>
<proteinExistence type="predicted"/>